<name>A0AAW3PKJ5_9BURK</name>
<proteinExistence type="predicted"/>
<accession>A0AAW3PKJ5</accession>
<dbReference type="EMBL" id="LPJV01000014">
    <property type="protein sequence ID" value="KWF57455.1"/>
    <property type="molecule type" value="Genomic_DNA"/>
</dbReference>
<evidence type="ECO:0000313" key="4">
    <source>
        <dbReference type="Proteomes" id="UP000063236"/>
    </source>
</evidence>
<evidence type="ECO:0000259" key="2">
    <source>
        <dbReference type="Pfam" id="PF14302"/>
    </source>
</evidence>
<feature type="signal peptide" evidence="1">
    <location>
        <begin position="1"/>
        <end position="28"/>
    </location>
</feature>
<dbReference type="Pfam" id="PF14302">
    <property type="entry name" value="DUF4377"/>
    <property type="match status" value="1"/>
</dbReference>
<gene>
    <name evidence="3" type="ORF">WL88_07875</name>
</gene>
<protein>
    <recommendedName>
        <fullName evidence="2">DUF4377 domain-containing protein</fullName>
    </recommendedName>
</protein>
<comment type="caution">
    <text evidence="3">The sequence shown here is derived from an EMBL/GenBank/DDBJ whole genome shotgun (WGS) entry which is preliminary data.</text>
</comment>
<reference evidence="3 4" key="1">
    <citation type="submission" date="2015-11" db="EMBL/GenBank/DDBJ databases">
        <title>Expanding the genomic diversity of Burkholderia species for the development of highly accurate diagnostics.</title>
        <authorList>
            <person name="Sahl J."/>
            <person name="Keim P."/>
            <person name="Wagner D."/>
        </authorList>
    </citation>
    <scope>NUCLEOTIDE SEQUENCE [LARGE SCALE GENOMIC DNA]</scope>
    <source>
        <strain evidence="3 4">MSMB378WGS</strain>
    </source>
</reference>
<keyword evidence="1" id="KW-0732">Signal</keyword>
<evidence type="ECO:0000313" key="3">
    <source>
        <dbReference type="EMBL" id="KWF57455.1"/>
    </source>
</evidence>
<dbReference type="Proteomes" id="UP000063236">
    <property type="component" value="Unassembled WGS sequence"/>
</dbReference>
<sequence>MIRKTRTLLGTAVIAGSTLLAGCQTDAAATNDTNATSERAARPADGRPVARTVYVAPQAARCTGVAPMECLQVRGSPAEPWRLWYAGIEGFAYQPGYQYVLEVDEYRVAQPPADGSSIRWVLKRVVERRQVN</sequence>
<evidence type="ECO:0000256" key="1">
    <source>
        <dbReference type="SAM" id="SignalP"/>
    </source>
</evidence>
<organism evidence="3 4">
    <name type="scientific">Burkholderia diffusa</name>
    <dbReference type="NCBI Taxonomy" id="488732"/>
    <lineage>
        <taxon>Bacteria</taxon>
        <taxon>Pseudomonadati</taxon>
        <taxon>Pseudomonadota</taxon>
        <taxon>Betaproteobacteria</taxon>
        <taxon>Burkholderiales</taxon>
        <taxon>Burkholderiaceae</taxon>
        <taxon>Burkholderia</taxon>
        <taxon>Burkholderia cepacia complex</taxon>
    </lineage>
</organism>
<dbReference type="RefSeq" id="WP_059464759.1">
    <property type="nucleotide sequence ID" value="NZ_LOTC01000005.1"/>
</dbReference>
<feature type="chain" id="PRO_5043655010" description="DUF4377 domain-containing protein" evidence="1">
    <location>
        <begin position="29"/>
        <end position="132"/>
    </location>
</feature>
<dbReference type="AlphaFoldDB" id="A0AAW3PKJ5"/>
<feature type="domain" description="DUF4377" evidence="2">
    <location>
        <begin position="54"/>
        <end position="128"/>
    </location>
</feature>
<dbReference type="PROSITE" id="PS51257">
    <property type="entry name" value="PROKAR_LIPOPROTEIN"/>
    <property type="match status" value="1"/>
</dbReference>
<dbReference type="InterPro" id="IPR025485">
    <property type="entry name" value="DUF4377"/>
</dbReference>